<dbReference type="Proteomes" id="UP000747074">
    <property type="component" value="Unassembled WGS sequence"/>
</dbReference>
<organism evidence="2 3">
    <name type="scientific">Bacteroides xylanisolvens</name>
    <dbReference type="NCBI Taxonomy" id="371601"/>
    <lineage>
        <taxon>Bacteria</taxon>
        <taxon>Pseudomonadati</taxon>
        <taxon>Bacteroidota</taxon>
        <taxon>Bacteroidia</taxon>
        <taxon>Bacteroidales</taxon>
        <taxon>Bacteroidaceae</taxon>
        <taxon>Bacteroides</taxon>
    </lineage>
</organism>
<feature type="domain" description="AAA-ATPase-like" evidence="1">
    <location>
        <begin position="7"/>
        <end position="203"/>
    </location>
</feature>
<feature type="non-terminal residue" evidence="2">
    <location>
        <position position="206"/>
    </location>
</feature>
<evidence type="ECO:0000313" key="3">
    <source>
        <dbReference type="Proteomes" id="UP000747074"/>
    </source>
</evidence>
<protein>
    <submittedName>
        <fullName evidence="2">AAA family ATPase</fullName>
    </submittedName>
</protein>
<dbReference type="PANTHER" id="PTHR34825:SF1">
    <property type="entry name" value="AAA-ATPASE-LIKE DOMAIN-CONTAINING PROTEIN"/>
    <property type="match status" value="1"/>
</dbReference>
<sequence length="206" mass="24005">MSNKIYPIGIQNFESLRQDGYFYIDKTALMYQMVKTGRYYFLSRPRRFGKSLLISTLEAYFQGKKELFTGLAVEKLEKDWIKHPILHLDLNIEKYDTPESLDKILNDNLEYWESQYGTRPSETSFSLRFAGIIQRACEKTGQRVVILVDEYDKPMLQAIGNEELQKQFRNTLKPFYGALKTKDGYIKFALLTGVTKFGKVSVFSDL</sequence>
<gene>
    <name evidence="2" type="ORF">K8V07_12620</name>
</gene>
<comment type="caution">
    <text evidence="2">The sequence shown here is derived from an EMBL/GenBank/DDBJ whole genome shotgun (WGS) entry which is preliminary data.</text>
</comment>
<name>A0A921I9G3_9BACE</name>
<accession>A0A921I9G3</accession>
<dbReference type="PANTHER" id="PTHR34825">
    <property type="entry name" value="CONSERVED PROTEIN, WITH A WEAK D-GALACTARATE DEHYDRATASE/ALTRONATE HYDROLASE DOMAIN"/>
    <property type="match status" value="1"/>
</dbReference>
<evidence type="ECO:0000259" key="1">
    <source>
        <dbReference type="Pfam" id="PF09820"/>
    </source>
</evidence>
<dbReference type="Pfam" id="PF09820">
    <property type="entry name" value="AAA-ATPase_like"/>
    <property type="match status" value="1"/>
</dbReference>
<evidence type="ECO:0000313" key="2">
    <source>
        <dbReference type="EMBL" id="HJG12754.1"/>
    </source>
</evidence>
<dbReference type="Gene3D" id="3.40.50.300">
    <property type="entry name" value="P-loop containing nucleotide triphosphate hydrolases"/>
    <property type="match status" value="1"/>
</dbReference>
<proteinExistence type="predicted"/>
<dbReference type="EMBL" id="DYVL01000149">
    <property type="protein sequence ID" value="HJG12754.1"/>
    <property type="molecule type" value="Genomic_DNA"/>
</dbReference>
<dbReference type="InterPro" id="IPR018631">
    <property type="entry name" value="AAA-ATPase-like_dom"/>
</dbReference>
<reference evidence="2" key="2">
    <citation type="submission" date="2021-09" db="EMBL/GenBank/DDBJ databases">
        <authorList>
            <person name="Gilroy R."/>
        </authorList>
    </citation>
    <scope>NUCLEOTIDE SEQUENCE</scope>
    <source>
        <strain evidence="2">CHK154-13316</strain>
    </source>
</reference>
<reference evidence="2" key="1">
    <citation type="journal article" date="2021" name="PeerJ">
        <title>Extensive microbial diversity within the chicken gut microbiome revealed by metagenomics and culture.</title>
        <authorList>
            <person name="Gilroy R."/>
            <person name="Ravi A."/>
            <person name="Getino M."/>
            <person name="Pursley I."/>
            <person name="Horton D.L."/>
            <person name="Alikhan N.F."/>
            <person name="Baker D."/>
            <person name="Gharbi K."/>
            <person name="Hall N."/>
            <person name="Watson M."/>
            <person name="Adriaenssens E.M."/>
            <person name="Foster-Nyarko E."/>
            <person name="Jarju S."/>
            <person name="Secka A."/>
            <person name="Antonio M."/>
            <person name="Oren A."/>
            <person name="Chaudhuri R.R."/>
            <person name="La Ragione R."/>
            <person name="Hildebrand F."/>
            <person name="Pallen M.J."/>
        </authorList>
    </citation>
    <scope>NUCLEOTIDE SEQUENCE</scope>
    <source>
        <strain evidence="2">CHK154-13316</strain>
    </source>
</reference>
<dbReference type="InterPro" id="IPR027417">
    <property type="entry name" value="P-loop_NTPase"/>
</dbReference>
<dbReference type="AlphaFoldDB" id="A0A921I9G3"/>